<gene>
    <name evidence="1" type="ORF">NA56DRAFT_361828</name>
</gene>
<sequence length="129" mass="14430">MYALLGPRAKLAWYLSGAVDAECGCGRVGENTWLRFLRLPRCCCRRCCLFARSGRTRVDSDGSCIRFRLAFWEECRPTVGETNFPGESSDSSCIRSRLAFRGRGRPIVGVTDFAGERSGSSYILLRLAF</sequence>
<accession>A0A2J6PL65</accession>
<protein>
    <submittedName>
        <fullName evidence="1">Uncharacterized protein</fullName>
    </submittedName>
</protein>
<name>A0A2J6PL65_9HELO</name>
<proteinExistence type="predicted"/>
<keyword evidence="2" id="KW-1185">Reference proteome</keyword>
<evidence type="ECO:0000313" key="1">
    <source>
        <dbReference type="EMBL" id="PMD14775.1"/>
    </source>
</evidence>
<dbReference type="EMBL" id="KZ613518">
    <property type="protein sequence ID" value="PMD14775.1"/>
    <property type="molecule type" value="Genomic_DNA"/>
</dbReference>
<dbReference type="AlphaFoldDB" id="A0A2J6PL65"/>
<evidence type="ECO:0000313" key="2">
    <source>
        <dbReference type="Proteomes" id="UP000235672"/>
    </source>
</evidence>
<reference evidence="1 2" key="1">
    <citation type="submission" date="2016-05" db="EMBL/GenBank/DDBJ databases">
        <title>A degradative enzymes factory behind the ericoid mycorrhizal symbiosis.</title>
        <authorList>
            <consortium name="DOE Joint Genome Institute"/>
            <person name="Martino E."/>
            <person name="Morin E."/>
            <person name="Grelet G."/>
            <person name="Kuo A."/>
            <person name="Kohler A."/>
            <person name="Daghino S."/>
            <person name="Barry K."/>
            <person name="Choi C."/>
            <person name="Cichocki N."/>
            <person name="Clum A."/>
            <person name="Copeland A."/>
            <person name="Hainaut M."/>
            <person name="Haridas S."/>
            <person name="Labutti K."/>
            <person name="Lindquist E."/>
            <person name="Lipzen A."/>
            <person name="Khouja H.-R."/>
            <person name="Murat C."/>
            <person name="Ohm R."/>
            <person name="Olson A."/>
            <person name="Spatafora J."/>
            <person name="Veneault-Fourrey C."/>
            <person name="Henrissat B."/>
            <person name="Grigoriev I."/>
            <person name="Martin F."/>
            <person name="Perotto S."/>
        </authorList>
    </citation>
    <scope>NUCLEOTIDE SEQUENCE [LARGE SCALE GENOMIC DNA]</scope>
    <source>
        <strain evidence="1 2">UAMH 7357</strain>
    </source>
</reference>
<dbReference type="Proteomes" id="UP000235672">
    <property type="component" value="Unassembled WGS sequence"/>
</dbReference>
<organism evidence="1 2">
    <name type="scientific">Hyaloscypha hepaticicola</name>
    <dbReference type="NCBI Taxonomy" id="2082293"/>
    <lineage>
        <taxon>Eukaryota</taxon>
        <taxon>Fungi</taxon>
        <taxon>Dikarya</taxon>
        <taxon>Ascomycota</taxon>
        <taxon>Pezizomycotina</taxon>
        <taxon>Leotiomycetes</taxon>
        <taxon>Helotiales</taxon>
        <taxon>Hyaloscyphaceae</taxon>
        <taxon>Hyaloscypha</taxon>
    </lineage>
</organism>